<dbReference type="KEGG" id="amt:Amet_4398"/>
<keyword evidence="3" id="KW-1185">Reference proteome</keyword>
<name>A6TK94_ALKMQ</name>
<reference evidence="1" key="1">
    <citation type="submission" date="2007-06" db="EMBL/GenBank/DDBJ databases">
        <title>Complete sequence of Alkaliphilus metalliredigens QYMF.</title>
        <authorList>
            <consortium name="US DOE Joint Genome Institute"/>
            <person name="Copeland A."/>
            <person name="Lucas S."/>
            <person name="Lapidus A."/>
            <person name="Barry K."/>
            <person name="Detter J.C."/>
            <person name="Glavina del Rio T."/>
            <person name="Hammon N."/>
            <person name="Israni S."/>
            <person name="Dalin E."/>
            <person name="Tice H."/>
            <person name="Pitluck S."/>
            <person name="Chertkov O."/>
            <person name="Brettin T."/>
            <person name="Bruce D."/>
            <person name="Han C."/>
            <person name="Schmutz J."/>
            <person name="Larimer F."/>
            <person name="Land M."/>
            <person name="Hauser L."/>
            <person name="Kyrpides N."/>
            <person name="Mikhailova N."/>
            <person name="Ye Q."/>
            <person name="Zhou J."/>
            <person name="Fields M."/>
            <person name="Richardson P."/>
        </authorList>
    </citation>
    <scope>NUCLEOTIDE SEQUENCE</scope>
    <source>
        <strain evidence="1">QYMF</strain>
    </source>
</reference>
<evidence type="ECO:0000313" key="2">
    <source>
        <dbReference type="EMBL" id="ABR50471.1"/>
    </source>
</evidence>
<dbReference type="EMBL" id="CP000724">
    <property type="protein sequence ID" value="ABR46612.1"/>
    <property type="molecule type" value="Genomic_DNA"/>
</dbReference>
<dbReference type="KEGG" id="amt:Amet_0384"/>
<proteinExistence type="predicted"/>
<sequence length="61" mass="6791">MKMMVEKDVVINKIIKLIVDEMEEEGKGNLTALYTIGVLKEAIGRVEGTALMTPARKSIRD</sequence>
<organism evidence="1 3">
    <name type="scientific">Alkaliphilus metalliredigens (strain QYMF)</name>
    <dbReference type="NCBI Taxonomy" id="293826"/>
    <lineage>
        <taxon>Bacteria</taxon>
        <taxon>Bacillati</taxon>
        <taxon>Bacillota</taxon>
        <taxon>Clostridia</taxon>
        <taxon>Peptostreptococcales</taxon>
        <taxon>Natronincolaceae</taxon>
        <taxon>Alkaliphilus</taxon>
    </lineage>
</organism>
<accession>A6TK94</accession>
<evidence type="ECO:0000313" key="3">
    <source>
        <dbReference type="Proteomes" id="UP000001572"/>
    </source>
</evidence>
<dbReference type="HOGENOM" id="CLU_2949986_0_0_9"/>
<dbReference type="AlphaFoldDB" id="A6TK94"/>
<reference evidence="3" key="2">
    <citation type="journal article" date="2016" name="Genome Announc.">
        <title>Complete genome sequence of Alkaliphilus metalliredigens strain QYMF, an alkaliphilic and metal-reducing bacterium isolated from borax-contaminated leachate ponds.</title>
        <authorList>
            <person name="Hwang C."/>
            <person name="Copeland A."/>
            <person name="Lucas S."/>
            <person name="Lapidus A."/>
            <person name="Barry K."/>
            <person name="Detter J.C."/>
            <person name="Glavina Del Rio T."/>
            <person name="Hammon N."/>
            <person name="Israni S."/>
            <person name="Dalin E."/>
            <person name="Tice H."/>
            <person name="Pitluck S."/>
            <person name="Chertkov O."/>
            <person name="Brettin T."/>
            <person name="Bruce D."/>
            <person name="Han C."/>
            <person name="Schmutz J."/>
            <person name="Larimer F."/>
            <person name="Land M.L."/>
            <person name="Hauser L."/>
            <person name="Kyrpides N."/>
            <person name="Mikhailova N."/>
            <person name="Ye Q."/>
            <person name="Zhou J."/>
            <person name="Richardson P."/>
            <person name="Fields M.W."/>
        </authorList>
    </citation>
    <scope>NUCLEOTIDE SEQUENCE [LARGE SCALE GENOMIC DNA]</scope>
    <source>
        <strain evidence="3">QYMF</strain>
    </source>
</reference>
<dbReference type="EMBL" id="CP000724">
    <property type="protein sequence ID" value="ABR50471.1"/>
    <property type="molecule type" value="Genomic_DNA"/>
</dbReference>
<evidence type="ECO:0000313" key="1">
    <source>
        <dbReference type="EMBL" id="ABR46612.1"/>
    </source>
</evidence>
<protein>
    <submittedName>
        <fullName evidence="1">Uncharacterized protein</fullName>
    </submittedName>
</protein>
<dbReference type="Proteomes" id="UP000001572">
    <property type="component" value="Chromosome"/>
</dbReference>
<gene>
    <name evidence="1" type="ordered locus">Amet_0384</name>
    <name evidence="2" type="ordered locus">Amet_4398</name>
</gene>